<comment type="subcellular location">
    <subcellularLocation>
        <location evidence="1">Nucleus</location>
        <location evidence="1">Nuclear pore complex</location>
    </subcellularLocation>
</comment>
<dbReference type="GO" id="GO:0005543">
    <property type="term" value="F:phospholipid binding"/>
    <property type="evidence" value="ECO:0007669"/>
    <property type="project" value="TreeGrafter"/>
</dbReference>
<dbReference type="GO" id="GO:0003676">
    <property type="term" value="F:nucleic acid binding"/>
    <property type="evidence" value="ECO:0007669"/>
    <property type="project" value="InterPro"/>
</dbReference>
<reference evidence="11 12" key="1">
    <citation type="journal article" date="2011" name="Proc. Natl. Acad. Sci. U.S.A.">
        <title>Evolutionary erosion of yeast sex chromosomes by mating-type switching accidents.</title>
        <authorList>
            <person name="Gordon J.L."/>
            <person name="Armisen D."/>
            <person name="Proux-Wera E."/>
            <person name="Oheigeartaigh S.S."/>
            <person name="Byrne K.P."/>
            <person name="Wolfe K.H."/>
        </authorList>
    </citation>
    <scope>NUCLEOTIDE SEQUENCE [LARGE SCALE GENOMIC DNA]</scope>
    <source>
        <strain evidence="12">ATCC 34711 / CBS 6284 / DSM 70876 / NBRC 10599 / NRRL Y-10934 / UCD 77-7</strain>
    </source>
</reference>
<dbReference type="HOGENOM" id="CLU_024892_0_0_1"/>
<keyword evidence="4" id="KW-0653">Protein transport</keyword>
<evidence type="ECO:0000256" key="8">
    <source>
        <dbReference type="PROSITE-ProRule" id="PRU00804"/>
    </source>
</evidence>
<evidence type="ECO:0000256" key="7">
    <source>
        <dbReference type="ARBA" id="ARBA00023242"/>
    </source>
</evidence>
<dbReference type="GO" id="GO:0006607">
    <property type="term" value="P:NLS-bearing protein import into nucleus"/>
    <property type="evidence" value="ECO:0007669"/>
    <property type="project" value="TreeGrafter"/>
</dbReference>
<dbReference type="PANTHER" id="PTHR21527">
    <property type="entry name" value="NUCLEOPORIN NUP35"/>
    <property type="match status" value="1"/>
</dbReference>
<dbReference type="Proteomes" id="UP000002866">
    <property type="component" value="Chromosome 2"/>
</dbReference>
<evidence type="ECO:0000256" key="1">
    <source>
        <dbReference type="ARBA" id="ARBA00004567"/>
    </source>
</evidence>
<dbReference type="SUPFAM" id="SSF54928">
    <property type="entry name" value="RNA-binding domain, RBD"/>
    <property type="match status" value="1"/>
</dbReference>
<sequence>MFSATGSAPSASQTAFGASQSNSRFNNVSVNLHQRPQTSGNGISNNNSMNLGINNPMMVGGSTFGSSNNNNSLSTSTGLFGNQQQQFAQSHPQQLQLSASSGTTVGATTSLPLTGSLMTGLTTPANMSTIGPIGGSNPAFGNNNINEIQQIQNQKVMWYNNPKKRSIPEVIVRRSALRQQQQDQQNQLQNQQLNMDGVSETNDITMGSTTSSEISRSSGKLLRSDFNNVSFGSSKNNNENLFKSNDLHKQSPNKKPFAFDNNEAPPSVSLHDWEREDEFGSIGTTSFPTTANKQFNSNMANRPNTSLGNFTFPFSTKNDSTNPMTTLNINSTLGSSIFDKNDSIEIKNSLGENDNNNSNNNESQHLRTKIAGINNSKSLPFSSKDSNSVLSTSSTPAINSNKYGAMNPQSETAVIIFGYPESVSNSIISYFAKFGNILEDFQVLRGPSGLNSNSTTLRLRNNIKTNNMQNDVEVTKKYPIFTGDGWVKLTYDLPSAAIRALQENGTVLSGSLIGCIPYSKAAVEQLASCKIDKIDDIGTPNFSIKNSSTSTNSIINNGVSDPFVNKGNFIVPSTQTIDSNSNHKSDINNDKDISNNISLNNSNLSSFPTHKLDIKDGKSLFIHNRNNEHRGFLQALENKMRSQPNSNSRLYNQHQFNTNSALANNVNSINNGAADVQNNDGMLNKVNNWLFGWNDL</sequence>
<proteinExistence type="predicted"/>
<dbReference type="Gene3D" id="3.30.70.330">
    <property type="match status" value="1"/>
</dbReference>
<dbReference type="GO" id="GO:0017056">
    <property type="term" value="F:structural constituent of nuclear pore"/>
    <property type="evidence" value="ECO:0007669"/>
    <property type="project" value="TreeGrafter"/>
</dbReference>
<dbReference type="InterPro" id="IPR012677">
    <property type="entry name" value="Nucleotide-bd_a/b_plait_sf"/>
</dbReference>
<dbReference type="Pfam" id="PF05172">
    <property type="entry name" value="RRM_Nup35"/>
    <property type="match status" value="1"/>
</dbReference>
<dbReference type="EMBL" id="HE806317">
    <property type="protein sequence ID" value="CCH59395.1"/>
    <property type="molecule type" value="Genomic_DNA"/>
</dbReference>
<evidence type="ECO:0000313" key="12">
    <source>
        <dbReference type="Proteomes" id="UP000002866"/>
    </source>
</evidence>
<dbReference type="InterPro" id="IPR035979">
    <property type="entry name" value="RBD_domain_sf"/>
</dbReference>
<evidence type="ECO:0000259" key="10">
    <source>
        <dbReference type="PROSITE" id="PS51472"/>
    </source>
</evidence>
<keyword evidence="2 8" id="KW-0813">Transport</keyword>
<gene>
    <name evidence="11" type="primary">TBLA0B05680</name>
    <name evidence="11" type="ORF">TBLA_0B05680</name>
</gene>
<keyword evidence="3 8" id="KW-0509">mRNA transport</keyword>
<dbReference type="GO" id="GO:0044615">
    <property type="term" value="C:nuclear pore nuclear basket"/>
    <property type="evidence" value="ECO:0007669"/>
    <property type="project" value="TreeGrafter"/>
</dbReference>
<keyword evidence="7 8" id="KW-0539">Nucleus</keyword>
<dbReference type="KEGG" id="tbl:TBLA_0B05680"/>
<evidence type="ECO:0000256" key="4">
    <source>
        <dbReference type="ARBA" id="ARBA00022927"/>
    </source>
</evidence>
<feature type="domain" description="RRM Nup35-type" evidence="10">
    <location>
        <begin position="408"/>
        <end position="525"/>
    </location>
</feature>
<feature type="region of interest" description="Disordered" evidence="9">
    <location>
        <begin position="1"/>
        <end position="20"/>
    </location>
</feature>
<dbReference type="STRING" id="1071380.I2GZ43"/>
<keyword evidence="12" id="KW-1185">Reference proteome</keyword>
<protein>
    <recommendedName>
        <fullName evidence="10">RRM Nup35-type domain-containing protein</fullName>
    </recommendedName>
</protein>
<feature type="compositionally biased region" description="Polar residues" evidence="9">
    <location>
        <begin position="232"/>
        <end position="243"/>
    </location>
</feature>
<evidence type="ECO:0000313" key="11">
    <source>
        <dbReference type="EMBL" id="CCH59395.1"/>
    </source>
</evidence>
<feature type="region of interest" description="Disordered" evidence="9">
    <location>
        <begin position="232"/>
        <end position="266"/>
    </location>
</feature>
<dbReference type="eggNOG" id="ENOG502QWFW">
    <property type="taxonomic scope" value="Eukaryota"/>
</dbReference>
<dbReference type="PROSITE" id="PS51472">
    <property type="entry name" value="RRM_NUP35"/>
    <property type="match status" value="1"/>
</dbReference>
<dbReference type="GO" id="GO:0006999">
    <property type="term" value="P:nuclear pore organization"/>
    <property type="evidence" value="ECO:0007669"/>
    <property type="project" value="TreeGrafter"/>
</dbReference>
<name>I2GZ43_HENB6</name>
<dbReference type="OrthoDB" id="1733656at2759"/>
<dbReference type="GO" id="GO:0051028">
    <property type="term" value="P:mRNA transport"/>
    <property type="evidence" value="ECO:0007669"/>
    <property type="project" value="UniProtKB-UniRule"/>
</dbReference>
<dbReference type="GeneID" id="14494498"/>
<dbReference type="GO" id="GO:0044613">
    <property type="term" value="C:nuclear pore central transport channel"/>
    <property type="evidence" value="ECO:0007669"/>
    <property type="project" value="TreeGrafter"/>
</dbReference>
<dbReference type="CDD" id="cd12721">
    <property type="entry name" value="RRM_Nup53p_fungi"/>
    <property type="match status" value="1"/>
</dbReference>
<evidence type="ECO:0000256" key="9">
    <source>
        <dbReference type="SAM" id="MobiDB-lite"/>
    </source>
</evidence>
<evidence type="ECO:0000256" key="6">
    <source>
        <dbReference type="ARBA" id="ARBA00023132"/>
    </source>
</evidence>
<dbReference type="RefSeq" id="XP_004178914.1">
    <property type="nucleotide sequence ID" value="XM_004178866.1"/>
</dbReference>
<dbReference type="InParanoid" id="I2GZ43"/>
<dbReference type="FunCoup" id="I2GZ43">
    <property type="interactions" value="125"/>
</dbReference>
<keyword evidence="6 8" id="KW-0906">Nuclear pore complex</keyword>
<dbReference type="AlphaFoldDB" id="I2GZ43"/>
<dbReference type="PANTHER" id="PTHR21527:SF6">
    <property type="entry name" value="NUCLEOPORIN NUP35"/>
    <property type="match status" value="1"/>
</dbReference>
<evidence type="ECO:0000256" key="2">
    <source>
        <dbReference type="ARBA" id="ARBA00022448"/>
    </source>
</evidence>
<accession>I2GZ43</accession>
<keyword evidence="5" id="KW-0811">Translocation</keyword>
<dbReference type="InterPro" id="IPR007846">
    <property type="entry name" value="RRM_NUP35_dom"/>
</dbReference>
<organism evidence="11 12">
    <name type="scientific">Henningerozyma blattae (strain ATCC 34711 / CBS 6284 / DSM 70876 / NBRC 10599 / NRRL Y-10934 / UCD 77-7)</name>
    <name type="common">Yeast</name>
    <name type="synonym">Tetrapisispora blattae</name>
    <dbReference type="NCBI Taxonomy" id="1071380"/>
    <lineage>
        <taxon>Eukaryota</taxon>
        <taxon>Fungi</taxon>
        <taxon>Dikarya</taxon>
        <taxon>Ascomycota</taxon>
        <taxon>Saccharomycotina</taxon>
        <taxon>Saccharomycetes</taxon>
        <taxon>Saccharomycetales</taxon>
        <taxon>Saccharomycetaceae</taxon>
        <taxon>Henningerozyma</taxon>
    </lineage>
</organism>
<evidence type="ECO:0000256" key="3">
    <source>
        <dbReference type="ARBA" id="ARBA00022816"/>
    </source>
</evidence>
<evidence type="ECO:0000256" key="5">
    <source>
        <dbReference type="ARBA" id="ARBA00023010"/>
    </source>
</evidence>